<accession>A0A4P6X5V2</accession>
<feature type="domain" description="DUF7673" evidence="2">
    <location>
        <begin position="55"/>
        <end position="138"/>
    </location>
</feature>
<organism evidence="3 4">
    <name type="scientific">Hydrogenophaga pseudoflava</name>
    <name type="common">Pseudomonas carboxydoflava</name>
    <dbReference type="NCBI Taxonomy" id="47421"/>
    <lineage>
        <taxon>Bacteria</taxon>
        <taxon>Pseudomonadati</taxon>
        <taxon>Pseudomonadota</taxon>
        <taxon>Betaproteobacteria</taxon>
        <taxon>Burkholderiales</taxon>
        <taxon>Comamonadaceae</taxon>
        <taxon>Hydrogenophaga</taxon>
    </lineage>
</organism>
<feature type="region of interest" description="Disordered" evidence="1">
    <location>
        <begin position="1"/>
        <end position="26"/>
    </location>
</feature>
<geneLocation type="plasmid" evidence="3 4">
    <name>pDSM1084</name>
</geneLocation>
<evidence type="ECO:0000256" key="1">
    <source>
        <dbReference type="SAM" id="MobiDB-lite"/>
    </source>
</evidence>
<sequence>MTENPNAGAAALPPAMQAPMVSSHPDPEVRAAFNRMYEERARREAERPKVDAEGREALGRLFKVAQSDTGQARRVAAFLLGCYNGERFPFDLTDFRGLDYGLFDDCLLVLRMDYQPRQEVHRYFDQGGLRFEQLAKDHGLTDVYKLRRELDDLRAGRGPG</sequence>
<keyword evidence="3" id="KW-0614">Plasmid</keyword>
<dbReference type="Proteomes" id="UP000293912">
    <property type="component" value="Plasmid pDSM1084"/>
</dbReference>
<name>A0A4P6X5V2_HYDPS</name>
<proteinExistence type="predicted"/>
<dbReference type="AlphaFoldDB" id="A0A4P6X5V2"/>
<dbReference type="InterPro" id="IPR056090">
    <property type="entry name" value="DUF7673"/>
</dbReference>
<reference evidence="3 4" key="1">
    <citation type="submission" date="2019-03" db="EMBL/GenBank/DDBJ databases">
        <authorList>
            <person name="Sebastian G."/>
            <person name="Baumann P."/>
            <person name="Ruckert C."/>
            <person name="Kalinowski J."/>
            <person name="Nebel B."/>
            <person name="Takors R."/>
            <person name="Blombach B."/>
        </authorList>
    </citation>
    <scope>NUCLEOTIDE SEQUENCE [LARGE SCALE GENOMIC DNA]</scope>
    <source>
        <strain evidence="3 4">DSM 1084</strain>
        <plasmid evidence="3 4">pDSM1084</plasmid>
    </source>
</reference>
<keyword evidence="4" id="KW-1185">Reference proteome</keyword>
<feature type="compositionally biased region" description="Low complexity" evidence="1">
    <location>
        <begin position="1"/>
        <end position="19"/>
    </location>
</feature>
<dbReference type="EMBL" id="CP037868">
    <property type="protein sequence ID" value="QBM30659.1"/>
    <property type="molecule type" value="Genomic_DNA"/>
</dbReference>
<evidence type="ECO:0000259" key="2">
    <source>
        <dbReference type="Pfam" id="PF24720"/>
    </source>
</evidence>
<dbReference type="KEGG" id="hpse:HPF_23425"/>
<evidence type="ECO:0000313" key="4">
    <source>
        <dbReference type="Proteomes" id="UP000293912"/>
    </source>
</evidence>
<gene>
    <name evidence="3" type="ORF">HPF_23425</name>
</gene>
<evidence type="ECO:0000313" key="3">
    <source>
        <dbReference type="EMBL" id="QBM30659.1"/>
    </source>
</evidence>
<dbReference type="Pfam" id="PF24720">
    <property type="entry name" value="DUF7673"/>
    <property type="match status" value="1"/>
</dbReference>
<protein>
    <recommendedName>
        <fullName evidence="2">DUF7673 domain-containing protein</fullName>
    </recommendedName>
</protein>